<dbReference type="Proteomes" id="UP000237271">
    <property type="component" value="Unassembled WGS sequence"/>
</dbReference>
<protein>
    <recommendedName>
        <fullName evidence="1">Integrase zinc-binding domain-containing protein</fullName>
    </recommendedName>
</protein>
<dbReference type="InterPro" id="IPR041588">
    <property type="entry name" value="Integrase_H2C2"/>
</dbReference>
<name>A0A2P4YJ75_9STRA</name>
<dbReference type="Pfam" id="PF17921">
    <property type="entry name" value="Integrase_H2C2"/>
    <property type="match status" value="1"/>
</dbReference>
<comment type="caution">
    <text evidence="2">The sequence shown here is derived from an EMBL/GenBank/DDBJ whole genome shotgun (WGS) entry which is preliminary data.</text>
</comment>
<evidence type="ECO:0000259" key="1">
    <source>
        <dbReference type="Pfam" id="PF17921"/>
    </source>
</evidence>
<sequence>MFVLKMIATSNYQVMVVKLINTPRGRRVILPTTLWSVVFKEMHDSIWAGQLGGTHTYGRIAQLYWWPGLHCEVGNWVRGNVAPEKLGRRKSSRHYGAYEEEMLGTGGPSTSLGLSRSQMEMIDMSSLHSTPALNGKVIEQLGVLLQARQTNPVPYRPQMIGLVERFLRSWKDRVALSISDEKQNDWSVGSSARSIPTTLHNILLSLWF</sequence>
<dbReference type="EMBL" id="NCKW01002283">
    <property type="protein sequence ID" value="POM77865.1"/>
    <property type="molecule type" value="Genomic_DNA"/>
</dbReference>
<gene>
    <name evidence="2" type="ORF">PHPALM_4684</name>
</gene>
<proteinExistence type="predicted"/>
<feature type="domain" description="Integrase zinc-binding" evidence="1">
    <location>
        <begin position="31"/>
        <end position="78"/>
    </location>
</feature>
<organism evidence="2 3">
    <name type="scientific">Phytophthora palmivora</name>
    <dbReference type="NCBI Taxonomy" id="4796"/>
    <lineage>
        <taxon>Eukaryota</taxon>
        <taxon>Sar</taxon>
        <taxon>Stramenopiles</taxon>
        <taxon>Oomycota</taxon>
        <taxon>Peronosporomycetes</taxon>
        <taxon>Peronosporales</taxon>
        <taxon>Peronosporaceae</taxon>
        <taxon>Phytophthora</taxon>
    </lineage>
</organism>
<evidence type="ECO:0000313" key="3">
    <source>
        <dbReference type="Proteomes" id="UP000237271"/>
    </source>
</evidence>
<keyword evidence="3" id="KW-1185">Reference proteome</keyword>
<reference evidence="2 3" key="1">
    <citation type="journal article" date="2017" name="Genome Biol. Evol.">
        <title>Phytophthora megakarya and P. palmivora, closely related causal agents of cacao black pod rot, underwent increases in genome sizes and gene numbers by different mechanisms.</title>
        <authorList>
            <person name="Ali S.S."/>
            <person name="Shao J."/>
            <person name="Lary D.J."/>
            <person name="Kronmiller B."/>
            <person name="Shen D."/>
            <person name="Strem M.D."/>
            <person name="Amoako-Attah I."/>
            <person name="Akrofi A.Y."/>
            <person name="Begoude B.A."/>
            <person name="Ten Hoopen G.M."/>
            <person name="Coulibaly K."/>
            <person name="Kebe B.I."/>
            <person name="Melnick R.L."/>
            <person name="Guiltinan M.J."/>
            <person name="Tyler B.M."/>
            <person name="Meinhardt L.W."/>
            <person name="Bailey B.A."/>
        </authorList>
    </citation>
    <scope>NUCLEOTIDE SEQUENCE [LARGE SCALE GENOMIC DNA]</scope>
    <source>
        <strain evidence="3">sbr112.9</strain>
    </source>
</reference>
<evidence type="ECO:0000313" key="2">
    <source>
        <dbReference type="EMBL" id="POM77865.1"/>
    </source>
</evidence>
<dbReference type="OrthoDB" id="121806at2759"/>
<dbReference type="Gene3D" id="1.10.340.70">
    <property type="match status" value="1"/>
</dbReference>
<dbReference type="AlphaFoldDB" id="A0A2P4YJ75"/>
<accession>A0A2P4YJ75</accession>